<dbReference type="Gene3D" id="3.40.50.720">
    <property type="entry name" value="NAD(P)-binding Rossmann-like Domain"/>
    <property type="match status" value="1"/>
</dbReference>
<dbReference type="CDD" id="cd08249">
    <property type="entry name" value="enoyl_reductase_like"/>
    <property type="match status" value="1"/>
</dbReference>
<comment type="caution">
    <text evidence="5">The sequence shown here is derived from an EMBL/GenBank/DDBJ whole genome shotgun (WGS) entry which is preliminary data.</text>
</comment>
<dbReference type="InterPro" id="IPR036291">
    <property type="entry name" value="NAD(P)-bd_dom_sf"/>
</dbReference>
<name>A0A3D8RCX8_9HELO</name>
<accession>A0A3D8RCX8</accession>
<organism evidence="5 6">
    <name type="scientific">Coleophoma crateriformis</name>
    <dbReference type="NCBI Taxonomy" id="565419"/>
    <lineage>
        <taxon>Eukaryota</taxon>
        <taxon>Fungi</taxon>
        <taxon>Dikarya</taxon>
        <taxon>Ascomycota</taxon>
        <taxon>Pezizomycotina</taxon>
        <taxon>Leotiomycetes</taxon>
        <taxon>Helotiales</taxon>
        <taxon>Dermateaceae</taxon>
        <taxon>Coleophoma</taxon>
    </lineage>
</organism>
<sequence>MKEAIVASGPKVTLHDVPIPTPKAGEVLIKIIVSGSNPKDWKLAEHIPPHNSGDDIAGIVESVGENVYEFKRGDRVAAFHQMTKPHGSFAEYGIALDCNTFHIPEKVSFEEAATIPLAAMTAAVGLYHRLGLPEPWKPTTTPIPLVVYGGASAVGAFAIKLAQVSNVHPIIAVAGNGQNFVETLISREKGDTIVDYRKGDQAVIAGIKEALQKAGASELRYAFDAVSEHNSFQNLSEVLAAEGSKITLVLPGKDYSAIPKHIEQTTTSVGMVQDIGGSDPALAVEGSPTGGKDFGAAYFRLLSRGLNLGWLAPHPHTVVPGGLNGVEEALANLKAGKASATNLCDRGPVNPLKHLVRKRFKAQIHTTSPRLCVEALEAGYEAEKLLRVAGDGDAAATSTIISLLTDLHAAAVHQRSQTPVPQHRVRIFPAPYPGAPKALDSRPLPASALSGRRRVPIATGGNYVPFLRFKKPQSPFLSRVIKDIIVARQRRLDRQEELQESIIWGQDEDRWEDIIEDPNAAKGKPFRREEGEGGWSVEAKRALREVQRRSRMEQEASLVRQKRNLEIVNQERELWQTERKTRQRVKNAERKQRKEDRSSIT</sequence>
<dbReference type="OrthoDB" id="3233595at2759"/>
<dbReference type="SMART" id="SM00829">
    <property type="entry name" value="PKS_ER"/>
    <property type="match status" value="1"/>
</dbReference>
<evidence type="ECO:0000259" key="4">
    <source>
        <dbReference type="SMART" id="SM00829"/>
    </source>
</evidence>
<dbReference type="EMBL" id="PDLN01000011">
    <property type="protein sequence ID" value="RDW71913.1"/>
    <property type="molecule type" value="Genomic_DNA"/>
</dbReference>
<dbReference type="SUPFAM" id="SSF51735">
    <property type="entry name" value="NAD(P)-binding Rossmann-fold domains"/>
    <property type="match status" value="1"/>
</dbReference>
<protein>
    <recommendedName>
        <fullName evidence="4">Enoyl reductase (ER) domain-containing protein</fullName>
    </recommendedName>
</protein>
<reference evidence="5 6" key="1">
    <citation type="journal article" date="2018" name="IMA Fungus">
        <title>IMA Genome-F 9: Draft genome sequence of Annulohypoxylon stygium, Aspergillus mulundensis, Berkeleyomyces basicola (syn. Thielaviopsis basicola), Ceratocystis smalleyi, two Cercospora beticola strains, Coleophoma cylindrospora, Fusarium fracticaudum, Phialophora cf. hyalina, and Morchella septimelata.</title>
        <authorList>
            <person name="Wingfield B.D."/>
            <person name="Bills G.F."/>
            <person name="Dong Y."/>
            <person name="Huang W."/>
            <person name="Nel W.J."/>
            <person name="Swalarsk-Parry B.S."/>
            <person name="Vaghefi N."/>
            <person name="Wilken P.M."/>
            <person name="An Z."/>
            <person name="de Beer Z.W."/>
            <person name="De Vos L."/>
            <person name="Chen L."/>
            <person name="Duong T.A."/>
            <person name="Gao Y."/>
            <person name="Hammerbacher A."/>
            <person name="Kikkert J.R."/>
            <person name="Li Y."/>
            <person name="Li H."/>
            <person name="Li K."/>
            <person name="Li Q."/>
            <person name="Liu X."/>
            <person name="Ma X."/>
            <person name="Naidoo K."/>
            <person name="Pethybridge S.J."/>
            <person name="Sun J."/>
            <person name="Steenkamp E.T."/>
            <person name="van der Nest M.A."/>
            <person name="van Wyk S."/>
            <person name="Wingfield M.J."/>
            <person name="Xiong C."/>
            <person name="Yue Q."/>
            <person name="Zhang X."/>
        </authorList>
    </citation>
    <scope>NUCLEOTIDE SEQUENCE [LARGE SCALE GENOMIC DNA]</scope>
    <source>
        <strain evidence="5 6">BP5796</strain>
    </source>
</reference>
<dbReference type="AlphaFoldDB" id="A0A3D8RCX8"/>
<dbReference type="Proteomes" id="UP000256328">
    <property type="component" value="Unassembled WGS sequence"/>
</dbReference>
<keyword evidence="6" id="KW-1185">Reference proteome</keyword>
<dbReference type="Gene3D" id="3.90.180.10">
    <property type="entry name" value="Medium-chain alcohol dehydrogenases, catalytic domain"/>
    <property type="match status" value="1"/>
</dbReference>
<keyword evidence="2" id="KW-0560">Oxidoreductase</keyword>
<dbReference type="InterPro" id="IPR020843">
    <property type="entry name" value="ER"/>
</dbReference>
<evidence type="ECO:0000256" key="1">
    <source>
        <dbReference type="ARBA" id="ARBA00008072"/>
    </source>
</evidence>
<dbReference type="PANTHER" id="PTHR45348:SF5">
    <property type="entry name" value="OXIDOREDUCTASE, PUTATIVE (AFU_ORTHOLOGUE AFUA_8G01420)-RELATED"/>
    <property type="match status" value="1"/>
</dbReference>
<dbReference type="GO" id="GO:0016651">
    <property type="term" value="F:oxidoreductase activity, acting on NAD(P)H"/>
    <property type="evidence" value="ECO:0007669"/>
    <property type="project" value="InterPro"/>
</dbReference>
<dbReference type="InterPro" id="IPR011032">
    <property type="entry name" value="GroES-like_sf"/>
</dbReference>
<dbReference type="SUPFAM" id="SSF50129">
    <property type="entry name" value="GroES-like"/>
    <property type="match status" value="1"/>
</dbReference>
<dbReference type="Pfam" id="PF08240">
    <property type="entry name" value="ADH_N"/>
    <property type="match status" value="1"/>
</dbReference>
<dbReference type="InterPro" id="IPR047122">
    <property type="entry name" value="Trans-enoyl_RdTase-like"/>
</dbReference>
<feature type="region of interest" description="Disordered" evidence="3">
    <location>
        <begin position="577"/>
        <end position="601"/>
    </location>
</feature>
<dbReference type="InterPro" id="IPR013154">
    <property type="entry name" value="ADH-like_N"/>
</dbReference>
<feature type="domain" description="Enoyl reductase (ER)" evidence="4">
    <location>
        <begin position="9"/>
        <end position="338"/>
    </location>
</feature>
<evidence type="ECO:0000256" key="3">
    <source>
        <dbReference type="SAM" id="MobiDB-lite"/>
    </source>
</evidence>
<proteinExistence type="inferred from homology"/>
<evidence type="ECO:0000313" key="6">
    <source>
        <dbReference type="Proteomes" id="UP000256328"/>
    </source>
</evidence>
<gene>
    <name evidence="5" type="ORF">BP5796_07947</name>
</gene>
<comment type="similarity">
    <text evidence="1">Belongs to the zinc-containing alcohol dehydrogenase family.</text>
</comment>
<evidence type="ECO:0000256" key="2">
    <source>
        <dbReference type="ARBA" id="ARBA00023002"/>
    </source>
</evidence>
<evidence type="ECO:0000313" key="5">
    <source>
        <dbReference type="EMBL" id="RDW71913.1"/>
    </source>
</evidence>
<dbReference type="PANTHER" id="PTHR45348">
    <property type="entry name" value="HYPOTHETICAL OXIDOREDUCTASE (EUROFUNG)"/>
    <property type="match status" value="1"/>
</dbReference>